<dbReference type="STRING" id="4097.A0A1S3Y0E2"/>
<reference evidence="2" key="1">
    <citation type="submission" date="2025-08" db="UniProtKB">
        <authorList>
            <consortium name="RefSeq"/>
        </authorList>
    </citation>
    <scope>IDENTIFICATION</scope>
</reference>
<gene>
    <name evidence="2" type="primary">LOC107770848</name>
</gene>
<protein>
    <submittedName>
        <fullName evidence="2">Uncharacterized mitochondrial protein AtMg00810-like</fullName>
    </submittedName>
</protein>
<evidence type="ECO:0000313" key="2">
    <source>
        <dbReference type="RefSeq" id="XP_016445668.1"/>
    </source>
</evidence>
<dbReference type="OrthoDB" id="414945at2759"/>
<dbReference type="PANTHER" id="PTHR11439:SF469">
    <property type="entry name" value="REVERSE TRANSCRIPTASE TY1_COPIA-TYPE DOMAIN-CONTAINING PROTEIN"/>
    <property type="match status" value="1"/>
</dbReference>
<dbReference type="PANTHER" id="PTHR11439">
    <property type="entry name" value="GAG-POL-RELATED RETROTRANSPOSON"/>
    <property type="match status" value="1"/>
</dbReference>
<proteinExistence type="predicted"/>
<dbReference type="InterPro" id="IPR043502">
    <property type="entry name" value="DNA/RNA_pol_sf"/>
</dbReference>
<dbReference type="CDD" id="cd09272">
    <property type="entry name" value="RNase_HI_RT_Ty1"/>
    <property type="match status" value="1"/>
</dbReference>
<organism evidence="2">
    <name type="scientific">Nicotiana tabacum</name>
    <name type="common">Common tobacco</name>
    <dbReference type="NCBI Taxonomy" id="4097"/>
    <lineage>
        <taxon>Eukaryota</taxon>
        <taxon>Viridiplantae</taxon>
        <taxon>Streptophyta</taxon>
        <taxon>Embryophyta</taxon>
        <taxon>Tracheophyta</taxon>
        <taxon>Spermatophyta</taxon>
        <taxon>Magnoliopsida</taxon>
        <taxon>eudicotyledons</taxon>
        <taxon>Gunneridae</taxon>
        <taxon>Pentapetalae</taxon>
        <taxon>asterids</taxon>
        <taxon>lamiids</taxon>
        <taxon>Solanales</taxon>
        <taxon>Solanaceae</taxon>
        <taxon>Nicotianoideae</taxon>
        <taxon>Nicotianeae</taxon>
        <taxon>Nicotiana</taxon>
    </lineage>
</organism>
<name>A0A1S3Y0E2_TOBAC</name>
<dbReference type="RefSeq" id="XP_016445668.1">
    <property type="nucleotide sequence ID" value="XM_016590182.1"/>
</dbReference>
<sequence length="318" mass="36331">MSPLQHFKTENVAEHINAGNSTNGDVNFAGSSGLAVDNPEFVCKLNKSLYGLKQASRQFYVDEIVVTGTDTMEIEELKTFLNDSFKIKDLGRLHYFLGLEVLYKGDGVIISKRKFTLDLLKEYQCMDHNSFASPLDPTIKLRAKEGDNLSQFMDDPRQPHLKVAFHLLRYLKADPTLGIFLSKDADYTIKAYCDSDWVACPDFRKSLSGYLVLLGNNPISWKSKKQDTISLSSAEVEYKALRKVVRELVWLGRLFKELTTPFPKPITVFYDGQSTMHIARNPLFHERTKRIEVDCHFVRSKLQEGISLQHVGTCRYFN</sequence>
<evidence type="ECO:0000259" key="1">
    <source>
        <dbReference type="Pfam" id="PF07727"/>
    </source>
</evidence>
<feature type="domain" description="Reverse transcriptase Ty1/copia-type" evidence="1">
    <location>
        <begin position="59"/>
        <end position="135"/>
    </location>
</feature>
<dbReference type="KEGG" id="nta:107770848"/>
<dbReference type="PaxDb" id="4097-A0A1S3Y0E2"/>
<accession>A0A1S3Y0E2</accession>
<dbReference type="AlphaFoldDB" id="A0A1S3Y0E2"/>
<dbReference type="InterPro" id="IPR013103">
    <property type="entry name" value="RVT_2"/>
</dbReference>
<dbReference type="SUPFAM" id="SSF56672">
    <property type="entry name" value="DNA/RNA polymerases"/>
    <property type="match status" value="1"/>
</dbReference>
<dbReference type="Pfam" id="PF07727">
    <property type="entry name" value="RVT_2"/>
    <property type="match status" value="1"/>
</dbReference>